<comment type="similarity">
    <text evidence="1">Belongs to the short-chain dehydrogenases/reductases (SDR) family.</text>
</comment>
<protein>
    <submittedName>
        <fullName evidence="3">3-oxoacyl-[acyl-carrier protein</fullName>
    </submittedName>
</protein>
<reference evidence="3" key="1">
    <citation type="submission" date="2016-02" db="EMBL/GenBank/DDBJ databases">
        <title>Halorhodospira halochloris DSM-1059 complete genome, version 2.</title>
        <authorList>
            <person name="Tsukatani Y."/>
        </authorList>
    </citation>
    <scope>NUCLEOTIDE SEQUENCE</scope>
    <source>
        <strain evidence="3">DSM 1059</strain>
    </source>
</reference>
<keyword evidence="4" id="KW-1185">Reference proteome</keyword>
<dbReference type="Gene3D" id="3.40.50.720">
    <property type="entry name" value="NAD(P)-binding Rossmann-like Domain"/>
    <property type="match status" value="1"/>
</dbReference>
<dbReference type="AlphaFoldDB" id="A0A0X8X9F5"/>
<name>A0A0X8X9F5_HALHR</name>
<dbReference type="PANTHER" id="PTHR42760:SF133">
    <property type="entry name" value="3-OXOACYL-[ACYL-CARRIER-PROTEIN] REDUCTASE"/>
    <property type="match status" value="1"/>
</dbReference>
<accession>A0A0X8X9F5</accession>
<keyword evidence="2" id="KW-0560">Oxidoreductase</keyword>
<dbReference type="Pfam" id="PF13561">
    <property type="entry name" value="adh_short_C2"/>
    <property type="match status" value="1"/>
</dbReference>
<dbReference type="GO" id="GO:0016616">
    <property type="term" value="F:oxidoreductase activity, acting on the CH-OH group of donors, NAD or NADP as acceptor"/>
    <property type="evidence" value="ECO:0007669"/>
    <property type="project" value="TreeGrafter"/>
</dbReference>
<organism evidence="3 4">
    <name type="scientific">Halorhodospira halochloris</name>
    <name type="common">Ectothiorhodospira halochloris</name>
    <dbReference type="NCBI Taxonomy" id="1052"/>
    <lineage>
        <taxon>Bacteria</taxon>
        <taxon>Pseudomonadati</taxon>
        <taxon>Pseudomonadota</taxon>
        <taxon>Gammaproteobacteria</taxon>
        <taxon>Chromatiales</taxon>
        <taxon>Ectothiorhodospiraceae</taxon>
        <taxon>Halorhodospira</taxon>
    </lineage>
</organism>
<dbReference type="SUPFAM" id="SSF51735">
    <property type="entry name" value="NAD(P)-binding Rossmann-fold domains"/>
    <property type="match status" value="1"/>
</dbReference>
<dbReference type="GO" id="GO:0048038">
    <property type="term" value="F:quinone binding"/>
    <property type="evidence" value="ECO:0007669"/>
    <property type="project" value="TreeGrafter"/>
</dbReference>
<evidence type="ECO:0000256" key="2">
    <source>
        <dbReference type="ARBA" id="ARBA00023002"/>
    </source>
</evidence>
<sequence>MINANKRFENNHVVVTGGGSGIGRGVAFRLAREGANVTIANRDRKKGEAVEKEITDLGLSAKYIPVDVASIDSINELIENAHVTFGPIHVAVSNAGISETKPVGVEITPEDWDQVFNINAKGSFFFCKGCAQHMIDNGAKGSIITLSSVVARGVSGTTGAYSASKASIIMFTKTLAKCLSSHNIRVNCVAPGVIETDIFGLTEDKMMMERGTLSDWIVDQSIKTGDLLIRRKGQPEDVASAVAYLASDEASYITGQTLSVDGGMDWSW</sequence>
<proteinExistence type="inferred from homology"/>
<dbReference type="FunFam" id="3.40.50.720:FF:000084">
    <property type="entry name" value="Short-chain dehydrogenase reductase"/>
    <property type="match status" value="1"/>
</dbReference>
<dbReference type="InterPro" id="IPR036291">
    <property type="entry name" value="NAD(P)-bd_dom_sf"/>
</dbReference>
<evidence type="ECO:0000313" key="3">
    <source>
        <dbReference type="EMBL" id="BAU57952.1"/>
    </source>
</evidence>
<dbReference type="KEGG" id="hhk:HH1059_12510"/>
<dbReference type="PROSITE" id="PS00061">
    <property type="entry name" value="ADH_SHORT"/>
    <property type="match status" value="1"/>
</dbReference>
<dbReference type="NCBIfam" id="NF005559">
    <property type="entry name" value="PRK07231.1"/>
    <property type="match status" value="1"/>
</dbReference>
<dbReference type="GO" id="GO:0006633">
    <property type="term" value="P:fatty acid biosynthetic process"/>
    <property type="evidence" value="ECO:0007669"/>
    <property type="project" value="TreeGrafter"/>
</dbReference>
<dbReference type="PANTHER" id="PTHR42760">
    <property type="entry name" value="SHORT-CHAIN DEHYDROGENASES/REDUCTASES FAMILY MEMBER"/>
    <property type="match status" value="1"/>
</dbReference>
<dbReference type="PRINTS" id="PR00080">
    <property type="entry name" value="SDRFAMILY"/>
</dbReference>
<dbReference type="InterPro" id="IPR002347">
    <property type="entry name" value="SDR_fam"/>
</dbReference>
<gene>
    <name evidence="3" type="ORF">HH1059_12510</name>
</gene>
<evidence type="ECO:0000256" key="1">
    <source>
        <dbReference type="ARBA" id="ARBA00006484"/>
    </source>
</evidence>
<dbReference type="EMBL" id="AP017372">
    <property type="protein sequence ID" value="BAU57952.1"/>
    <property type="molecule type" value="Genomic_DNA"/>
</dbReference>
<dbReference type="PRINTS" id="PR00081">
    <property type="entry name" value="GDHRDH"/>
</dbReference>
<evidence type="ECO:0000313" key="4">
    <source>
        <dbReference type="Proteomes" id="UP000218890"/>
    </source>
</evidence>
<dbReference type="Proteomes" id="UP000218890">
    <property type="component" value="Chromosome"/>
</dbReference>
<dbReference type="InterPro" id="IPR020904">
    <property type="entry name" value="Sc_DH/Rdtase_CS"/>
</dbReference>
<dbReference type="RefSeq" id="WP_231902048.1">
    <property type="nucleotide sequence ID" value="NZ_AP017372.2"/>
</dbReference>